<dbReference type="AlphaFoldDB" id="A0A6J4QHN4"/>
<sequence length="211" mass="22584">MSGISAIVLAAGAGSRFGGGKLMAPFGGRPLIEATLHGLRGAPVDEIIVVVGAEGERLRSISTAYETRIAENPDWTEGMSTSVRAGLLACTLDTRAAVVCLADQPLVGAEAVERLVEAFQRGARVAVATYGGEMRNPVLFARGVWPLLLREMSGDRGARVFLKHHRDIVTEVSCDDVASPADVDTVEDLRRLEGDLKAYERGRTIGQRRDV</sequence>
<proteinExistence type="predicted"/>
<reference evidence="2" key="1">
    <citation type="submission" date="2020-02" db="EMBL/GenBank/DDBJ databases">
        <authorList>
            <person name="Meier V. D."/>
        </authorList>
    </citation>
    <scope>NUCLEOTIDE SEQUENCE</scope>
    <source>
        <strain evidence="2">AVDCRST_MAG80</strain>
    </source>
</reference>
<dbReference type="EMBL" id="CADCVC010000124">
    <property type="protein sequence ID" value="CAA9442295.1"/>
    <property type="molecule type" value="Genomic_DNA"/>
</dbReference>
<gene>
    <name evidence="2" type="ORF">AVDCRST_MAG80-1437</name>
</gene>
<name>A0A6J4QHN4_9ACTN</name>
<protein>
    <recommendedName>
        <fullName evidence="1">MobA-like NTP transferase domain-containing protein</fullName>
    </recommendedName>
</protein>
<dbReference type="CDD" id="cd04182">
    <property type="entry name" value="GT_2_like_f"/>
    <property type="match status" value="1"/>
</dbReference>
<evidence type="ECO:0000259" key="1">
    <source>
        <dbReference type="Pfam" id="PF12804"/>
    </source>
</evidence>
<dbReference type="PANTHER" id="PTHR43777">
    <property type="entry name" value="MOLYBDENUM COFACTOR CYTIDYLYLTRANSFERASE"/>
    <property type="match status" value="1"/>
</dbReference>
<dbReference type="GO" id="GO:0016779">
    <property type="term" value="F:nucleotidyltransferase activity"/>
    <property type="evidence" value="ECO:0007669"/>
    <property type="project" value="UniProtKB-ARBA"/>
</dbReference>
<dbReference type="SUPFAM" id="SSF53448">
    <property type="entry name" value="Nucleotide-diphospho-sugar transferases"/>
    <property type="match status" value="1"/>
</dbReference>
<dbReference type="Gene3D" id="3.90.550.10">
    <property type="entry name" value="Spore Coat Polysaccharide Biosynthesis Protein SpsA, Chain A"/>
    <property type="match status" value="1"/>
</dbReference>
<dbReference type="Pfam" id="PF12804">
    <property type="entry name" value="NTP_transf_3"/>
    <property type="match status" value="1"/>
</dbReference>
<evidence type="ECO:0000313" key="2">
    <source>
        <dbReference type="EMBL" id="CAA9442295.1"/>
    </source>
</evidence>
<dbReference type="PANTHER" id="PTHR43777:SF1">
    <property type="entry name" value="MOLYBDENUM COFACTOR CYTIDYLYLTRANSFERASE"/>
    <property type="match status" value="1"/>
</dbReference>
<feature type="domain" description="MobA-like NTP transferase" evidence="1">
    <location>
        <begin position="6"/>
        <end position="167"/>
    </location>
</feature>
<dbReference type="InterPro" id="IPR029044">
    <property type="entry name" value="Nucleotide-diphossugar_trans"/>
</dbReference>
<dbReference type="InterPro" id="IPR025877">
    <property type="entry name" value="MobA-like_NTP_Trfase"/>
</dbReference>
<accession>A0A6J4QHN4</accession>
<organism evidence="2">
    <name type="scientific">uncultured Rubrobacteraceae bacterium</name>
    <dbReference type="NCBI Taxonomy" id="349277"/>
    <lineage>
        <taxon>Bacteria</taxon>
        <taxon>Bacillati</taxon>
        <taxon>Actinomycetota</taxon>
        <taxon>Rubrobacteria</taxon>
        <taxon>Rubrobacterales</taxon>
        <taxon>Rubrobacteraceae</taxon>
        <taxon>environmental samples</taxon>
    </lineage>
</organism>